<dbReference type="OrthoDB" id="9774911at2"/>
<dbReference type="InterPro" id="IPR011042">
    <property type="entry name" value="6-blade_b-propeller_TolB-like"/>
</dbReference>
<dbReference type="Gene3D" id="2.120.10.30">
    <property type="entry name" value="TolB, C-terminal domain"/>
    <property type="match status" value="2"/>
</dbReference>
<dbReference type="Proteomes" id="UP000180098">
    <property type="component" value="Unassembled WGS sequence"/>
</dbReference>
<sequence length="412" mass="47323">MKIKILLLCIIISFNFLTIVSAEEPLTAAFLRDQQLWIKKGVEEIQLTKGQNVYSPKWSYDERFIAYIDRGAKGDQSNLLVYDVKKQENYQPYEVLETANFKWSPINNQLAFTSGTVLNVTKNKNGRPFGFENVSLGVSDFAWFPNGHDFIVSSQAKLLPNGWGPIHLFKIPIDANLNAEKMMSFYTLDTNTTDLFAINAEHFKWSHDGKWVSFLATPTASMSNDSNTLCVLSSTGEQFQAIGKMLWYEDWIKWASSANQLAYISGEGRFFVENKKTTIADIPVAKKQKQYTPQGYVDLDLEWFSQDQMIVARAKENKEWEEGPVPTMFTSLYAINLKSNEQMQITFPKNEELDVKPQVFGSYVTWFRRTKNDNRRDVWLKDGIDGKERMWIENVDSPPVFSPKMVSYTGTI</sequence>
<gene>
    <name evidence="1" type="ORF">BKP35_05265</name>
</gene>
<protein>
    <submittedName>
        <fullName evidence="1">Translocation protein TolB</fullName>
    </submittedName>
</protein>
<dbReference type="RefSeq" id="WP_071312363.1">
    <property type="nucleotide sequence ID" value="NZ_MLQQ01000002.1"/>
</dbReference>
<organism evidence="1 2">
    <name type="scientific">Anaerobacillus arseniciselenatis</name>
    <dbReference type="NCBI Taxonomy" id="85682"/>
    <lineage>
        <taxon>Bacteria</taxon>
        <taxon>Bacillati</taxon>
        <taxon>Bacillota</taxon>
        <taxon>Bacilli</taxon>
        <taxon>Bacillales</taxon>
        <taxon>Bacillaceae</taxon>
        <taxon>Anaerobacillus</taxon>
    </lineage>
</organism>
<name>A0A1S2LRV8_9BACI</name>
<comment type="caution">
    <text evidence="1">The sequence shown here is derived from an EMBL/GenBank/DDBJ whole genome shotgun (WGS) entry which is preliminary data.</text>
</comment>
<dbReference type="EMBL" id="MLQQ01000002">
    <property type="protein sequence ID" value="OIJ15259.1"/>
    <property type="molecule type" value="Genomic_DNA"/>
</dbReference>
<dbReference type="AlphaFoldDB" id="A0A1S2LRV8"/>
<evidence type="ECO:0000313" key="2">
    <source>
        <dbReference type="Proteomes" id="UP000180098"/>
    </source>
</evidence>
<dbReference type="PANTHER" id="PTHR36842:SF1">
    <property type="entry name" value="PROTEIN TOLB"/>
    <property type="match status" value="1"/>
</dbReference>
<reference evidence="1 2" key="1">
    <citation type="submission" date="2016-10" db="EMBL/GenBank/DDBJ databases">
        <title>Draft genome sequences of four alkaliphilic bacteria belonging to the Anaerobacillus genus.</title>
        <authorList>
            <person name="Bassil N.M."/>
            <person name="Lloyd J.R."/>
        </authorList>
    </citation>
    <scope>NUCLEOTIDE SEQUENCE [LARGE SCALE GENOMIC DNA]</scope>
    <source>
        <strain evidence="1 2">DSM 15340</strain>
    </source>
</reference>
<accession>A0A1S2LRV8</accession>
<dbReference type="PANTHER" id="PTHR36842">
    <property type="entry name" value="PROTEIN TOLB HOMOLOG"/>
    <property type="match status" value="1"/>
</dbReference>
<proteinExistence type="predicted"/>
<evidence type="ECO:0000313" key="1">
    <source>
        <dbReference type="EMBL" id="OIJ15259.1"/>
    </source>
</evidence>
<dbReference type="SUPFAM" id="SSF82171">
    <property type="entry name" value="DPP6 N-terminal domain-like"/>
    <property type="match status" value="1"/>
</dbReference>
<keyword evidence="2" id="KW-1185">Reference proteome</keyword>